<dbReference type="SFLD" id="SFLDG01067">
    <property type="entry name" value="SPASM/twitch_domain_containing"/>
    <property type="match status" value="1"/>
</dbReference>
<dbReference type="RefSeq" id="WP_201328934.1">
    <property type="nucleotide sequence ID" value="NZ_AP017470.1"/>
</dbReference>
<dbReference type="SFLD" id="SFLDS00029">
    <property type="entry name" value="Radical_SAM"/>
    <property type="match status" value="1"/>
</dbReference>
<dbReference type="EMBL" id="AP017470">
    <property type="protein sequence ID" value="BBB32579.1"/>
    <property type="molecule type" value="Genomic_DNA"/>
</dbReference>
<dbReference type="InterPro" id="IPR050377">
    <property type="entry name" value="Radical_SAM_PqqE_MftC-like"/>
</dbReference>
<dbReference type="AlphaFoldDB" id="A0A7R6SYA8"/>
<evidence type="ECO:0000256" key="2">
    <source>
        <dbReference type="ARBA" id="ARBA00022691"/>
    </source>
</evidence>
<dbReference type="GO" id="GO:0003824">
    <property type="term" value="F:catalytic activity"/>
    <property type="evidence" value="ECO:0007669"/>
    <property type="project" value="InterPro"/>
</dbReference>
<dbReference type="InterPro" id="IPR013785">
    <property type="entry name" value="Aldolase_TIM"/>
</dbReference>
<protein>
    <recommendedName>
        <fullName evidence="6">Radical SAM core domain-containing protein</fullName>
    </recommendedName>
</protein>
<dbReference type="InterPro" id="IPR058240">
    <property type="entry name" value="rSAM_sf"/>
</dbReference>
<keyword evidence="5" id="KW-0411">Iron-sulfur</keyword>
<dbReference type="InterPro" id="IPR007197">
    <property type="entry name" value="rSAM"/>
</dbReference>
<dbReference type="KEGG" id="thyd:TTHT_1040"/>
<reference evidence="7 8" key="1">
    <citation type="journal article" date="2012" name="Extremophiles">
        <title>Thermotomaculum hydrothermale gen. nov., sp. nov., a novel heterotrophic thermophile within the phylum Acidobacteria from a deep-sea hydrothermal vent chimney in the Southern Okinawa Trough.</title>
        <authorList>
            <person name="Izumi H."/>
            <person name="Nunoura T."/>
            <person name="Miyazaki M."/>
            <person name="Mino S."/>
            <person name="Toki T."/>
            <person name="Takai K."/>
            <person name="Sako Y."/>
            <person name="Sawabe T."/>
            <person name="Nakagawa S."/>
        </authorList>
    </citation>
    <scope>NUCLEOTIDE SEQUENCE [LARGE SCALE GENOMIC DNA]</scope>
    <source>
        <strain evidence="7 8">AC55</strain>
    </source>
</reference>
<dbReference type="GO" id="GO:0051536">
    <property type="term" value="F:iron-sulfur cluster binding"/>
    <property type="evidence" value="ECO:0007669"/>
    <property type="project" value="UniProtKB-KW"/>
</dbReference>
<evidence type="ECO:0000256" key="4">
    <source>
        <dbReference type="ARBA" id="ARBA00023004"/>
    </source>
</evidence>
<keyword evidence="8" id="KW-1185">Reference proteome</keyword>
<evidence type="ECO:0000313" key="7">
    <source>
        <dbReference type="EMBL" id="BBB32579.1"/>
    </source>
</evidence>
<dbReference type="Proteomes" id="UP000595564">
    <property type="component" value="Chromosome"/>
</dbReference>
<comment type="cofactor">
    <cofactor evidence="1">
        <name>[4Fe-4S] cluster</name>
        <dbReference type="ChEBI" id="CHEBI:49883"/>
    </cofactor>
</comment>
<feature type="domain" description="Radical SAM core" evidence="6">
    <location>
        <begin position="28"/>
        <end position="173"/>
    </location>
</feature>
<dbReference type="Pfam" id="PF04055">
    <property type="entry name" value="Radical_SAM"/>
    <property type="match status" value="1"/>
</dbReference>
<keyword evidence="2" id="KW-0949">S-adenosyl-L-methionine</keyword>
<evidence type="ECO:0000256" key="1">
    <source>
        <dbReference type="ARBA" id="ARBA00001966"/>
    </source>
</evidence>
<keyword evidence="3" id="KW-0479">Metal-binding</keyword>
<dbReference type="SUPFAM" id="SSF102114">
    <property type="entry name" value="Radical SAM enzymes"/>
    <property type="match status" value="1"/>
</dbReference>
<dbReference type="GO" id="GO:0046872">
    <property type="term" value="F:metal ion binding"/>
    <property type="evidence" value="ECO:0007669"/>
    <property type="project" value="UniProtKB-KW"/>
</dbReference>
<keyword evidence="4" id="KW-0408">Iron</keyword>
<gene>
    <name evidence="7" type="ORF">TTHT_1040</name>
</gene>
<proteinExistence type="predicted"/>
<evidence type="ECO:0000256" key="5">
    <source>
        <dbReference type="ARBA" id="ARBA00023014"/>
    </source>
</evidence>
<organism evidence="7 8">
    <name type="scientific">Thermotomaculum hydrothermale</name>
    <dbReference type="NCBI Taxonomy" id="981385"/>
    <lineage>
        <taxon>Bacteria</taxon>
        <taxon>Pseudomonadati</taxon>
        <taxon>Acidobacteriota</taxon>
        <taxon>Holophagae</taxon>
        <taxon>Thermotomaculales</taxon>
        <taxon>Thermotomaculaceae</taxon>
        <taxon>Thermotomaculum</taxon>
    </lineage>
</organism>
<sequence length="322" mass="36742">MAGSVTGSTIIDIDDRFSDSLNIFTLTINNLCNASCEHCYLNYSSGKEYISKDVIDRVFETEAKKIVIVGKEPFYDEKSIGILRYIVEKGEKSGKKVSVITNGINLPNDIDFLRKFENLDISVHGEGLYRTESQFERVLKNLDMLEKNNAENVNILSVIDSKTINSIDKVIDFTNRYKNIKRLLFSPFLKTERGKPYSVNEIGLDKLLGVFSKSKSFLKKENCFLLLDTYHFVDSELSVFDIEKAIIDSGLQNKVIFIKTPPTLMGILRVSHDGLVMTSYDALHTEYYRRHSININKLSGIDNYYKTIVSSYSPFNYQTFAV</sequence>
<dbReference type="PANTHER" id="PTHR11228">
    <property type="entry name" value="RADICAL SAM DOMAIN PROTEIN"/>
    <property type="match status" value="1"/>
</dbReference>
<name>A0A7R6SYA8_9BACT</name>
<evidence type="ECO:0000259" key="6">
    <source>
        <dbReference type="Pfam" id="PF04055"/>
    </source>
</evidence>
<evidence type="ECO:0000313" key="8">
    <source>
        <dbReference type="Proteomes" id="UP000595564"/>
    </source>
</evidence>
<dbReference type="PANTHER" id="PTHR11228:SF7">
    <property type="entry name" value="PQQA PEPTIDE CYCLASE"/>
    <property type="match status" value="1"/>
</dbReference>
<evidence type="ECO:0000256" key="3">
    <source>
        <dbReference type="ARBA" id="ARBA00022723"/>
    </source>
</evidence>
<dbReference type="Gene3D" id="3.20.20.70">
    <property type="entry name" value="Aldolase class I"/>
    <property type="match status" value="1"/>
</dbReference>
<accession>A0A7R6SYA8</accession>